<dbReference type="Ensembl" id="ENSMMOT00000012966.1">
    <property type="protein sequence ID" value="ENSMMOP00000012755.1"/>
    <property type="gene ID" value="ENSMMOG00000009799.1"/>
</dbReference>
<name>A0A3Q4B570_MOLML</name>
<feature type="compositionally biased region" description="Low complexity" evidence="1">
    <location>
        <begin position="75"/>
        <end position="88"/>
    </location>
</feature>
<keyword evidence="4" id="KW-1185">Reference proteome</keyword>
<feature type="transmembrane region" description="Helical" evidence="2">
    <location>
        <begin position="6"/>
        <end position="26"/>
    </location>
</feature>
<reference evidence="3" key="1">
    <citation type="submission" date="2025-08" db="UniProtKB">
        <authorList>
            <consortium name="Ensembl"/>
        </authorList>
    </citation>
    <scope>IDENTIFICATION</scope>
</reference>
<keyword evidence="2" id="KW-1133">Transmembrane helix</keyword>
<feature type="region of interest" description="Disordered" evidence="1">
    <location>
        <begin position="72"/>
        <end position="97"/>
    </location>
</feature>
<reference evidence="3" key="2">
    <citation type="submission" date="2025-09" db="UniProtKB">
        <authorList>
            <consortium name="Ensembl"/>
        </authorList>
    </citation>
    <scope>IDENTIFICATION</scope>
</reference>
<keyword evidence="2" id="KW-0472">Membrane</keyword>
<sequence>MILSAVIWINIVILFFIHIFPSLPFFDILQLFKYPDVHLYRTRPTFRFCLWRSVRVSLIQIADCSLTQHDGNGTPAPASPSLPACPGAEPRSCGPGRPAPWPNLTLTRGFLPPGGTIKFHIT</sequence>
<dbReference type="AlphaFoldDB" id="A0A3Q4B570"/>
<accession>A0A3Q4B570</accession>
<evidence type="ECO:0000256" key="1">
    <source>
        <dbReference type="SAM" id="MobiDB-lite"/>
    </source>
</evidence>
<proteinExistence type="predicted"/>
<keyword evidence="2" id="KW-0812">Transmembrane</keyword>
<evidence type="ECO:0000256" key="2">
    <source>
        <dbReference type="SAM" id="Phobius"/>
    </source>
</evidence>
<protein>
    <submittedName>
        <fullName evidence="3">Uncharacterized protein</fullName>
    </submittedName>
</protein>
<evidence type="ECO:0000313" key="3">
    <source>
        <dbReference type="Ensembl" id="ENSMMOP00000012755.1"/>
    </source>
</evidence>
<evidence type="ECO:0000313" key="4">
    <source>
        <dbReference type="Proteomes" id="UP000261620"/>
    </source>
</evidence>
<organism evidence="3 4">
    <name type="scientific">Mola mola</name>
    <name type="common">Ocean sunfish</name>
    <name type="synonym">Tetraodon mola</name>
    <dbReference type="NCBI Taxonomy" id="94237"/>
    <lineage>
        <taxon>Eukaryota</taxon>
        <taxon>Metazoa</taxon>
        <taxon>Chordata</taxon>
        <taxon>Craniata</taxon>
        <taxon>Vertebrata</taxon>
        <taxon>Euteleostomi</taxon>
        <taxon>Actinopterygii</taxon>
        <taxon>Neopterygii</taxon>
        <taxon>Teleostei</taxon>
        <taxon>Neoteleostei</taxon>
        <taxon>Acanthomorphata</taxon>
        <taxon>Eupercaria</taxon>
        <taxon>Tetraodontiformes</taxon>
        <taxon>Molidae</taxon>
        <taxon>Mola</taxon>
    </lineage>
</organism>
<dbReference type="Proteomes" id="UP000261620">
    <property type="component" value="Unplaced"/>
</dbReference>